<accession>A0A841RCF7</accession>
<protein>
    <submittedName>
        <fullName evidence="12">Membrane associated rhomboid family serine protease</fullName>
    </submittedName>
</protein>
<evidence type="ECO:0000256" key="4">
    <source>
        <dbReference type="ARBA" id="ARBA00022692"/>
    </source>
</evidence>
<evidence type="ECO:0000256" key="10">
    <source>
        <dbReference type="SAM" id="SignalP"/>
    </source>
</evidence>
<dbReference type="PANTHER" id="PTHR43066:SF1">
    <property type="entry name" value="RHOMBOID PROTEIN 2"/>
    <property type="match status" value="1"/>
</dbReference>
<feature type="signal peptide" evidence="10">
    <location>
        <begin position="1"/>
        <end position="22"/>
    </location>
</feature>
<dbReference type="GO" id="GO:0004252">
    <property type="term" value="F:serine-type endopeptidase activity"/>
    <property type="evidence" value="ECO:0007669"/>
    <property type="project" value="InterPro"/>
</dbReference>
<evidence type="ECO:0000256" key="7">
    <source>
        <dbReference type="ARBA" id="ARBA00023136"/>
    </source>
</evidence>
<keyword evidence="10" id="KW-0732">Signal</keyword>
<evidence type="ECO:0000256" key="6">
    <source>
        <dbReference type="ARBA" id="ARBA00022989"/>
    </source>
</evidence>
<evidence type="ECO:0000259" key="11">
    <source>
        <dbReference type="Pfam" id="PF01694"/>
    </source>
</evidence>
<dbReference type="Gene3D" id="1.20.1540.10">
    <property type="entry name" value="Rhomboid-like"/>
    <property type="match status" value="1"/>
</dbReference>
<evidence type="ECO:0000256" key="1">
    <source>
        <dbReference type="ARBA" id="ARBA00004141"/>
    </source>
</evidence>
<feature type="transmembrane region" description="Helical" evidence="9">
    <location>
        <begin position="91"/>
        <end position="109"/>
    </location>
</feature>
<evidence type="ECO:0000256" key="8">
    <source>
        <dbReference type="SAM" id="MobiDB-lite"/>
    </source>
</evidence>
<keyword evidence="4 9" id="KW-0812">Transmembrane</keyword>
<dbReference type="Proteomes" id="UP000587760">
    <property type="component" value="Unassembled WGS sequence"/>
</dbReference>
<feature type="transmembrane region" description="Helical" evidence="9">
    <location>
        <begin position="115"/>
        <end position="133"/>
    </location>
</feature>
<comment type="caution">
    <text evidence="12">The sequence shown here is derived from an EMBL/GenBank/DDBJ whole genome shotgun (WGS) entry which is preliminary data.</text>
</comment>
<dbReference type="EMBL" id="JACHGJ010000007">
    <property type="protein sequence ID" value="MBB6481633.1"/>
    <property type="molecule type" value="Genomic_DNA"/>
</dbReference>
<dbReference type="InterPro" id="IPR022764">
    <property type="entry name" value="Peptidase_S54_rhomboid_dom"/>
</dbReference>
<dbReference type="Pfam" id="PF01694">
    <property type="entry name" value="Rhomboid"/>
    <property type="match status" value="1"/>
</dbReference>
<feature type="transmembrane region" description="Helical" evidence="9">
    <location>
        <begin position="166"/>
        <end position="185"/>
    </location>
</feature>
<keyword evidence="3 12" id="KW-0645">Protease</keyword>
<keyword evidence="6 9" id="KW-1133">Transmembrane helix</keyword>
<feature type="chain" id="PRO_5032536896" evidence="10">
    <location>
        <begin position="23"/>
        <end position="212"/>
    </location>
</feature>
<organism evidence="12 13">
    <name type="scientific">Spirochaeta isovalerica</name>
    <dbReference type="NCBI Taxonomy" id="150"/>
    <lineage>
        <taxon>Bacteria</taxon>
        <taxon>Pseudomonadati</taxon>
        <taxon>Spirochaetota</taxon>
        <taxon>Spirochaetia</taxon>
        <taxon>Spirochaetales</taxon>
        <taxon>Spirochaetaceae</taxon>
        <taxon>Spirochaeta</taxon>
    </lineage>
</organism>
<gene>
    <name evidence="12" type="ORF">HNR50_003313</name>
</gene>
<keyword evidence="5" id="KW-0378">Hydrolase</keyword>
<dbReference type="GO" id="GO:0006508">
    <property type="term" value="P:proteolysis"/>
    <property type="evidence" value="ECO:0007669"/>
    <property type="project" value="UniProtKB-KW"/>
</dbReference>
<reference evidence="12 13" key="1">
    <citation type="submission" date="2020-08" db="EMBL/GenBank/DDBJ databases">
        <title>Genomic Encyclopedia of Type Strains, Phase IV (KMG-IV): sequencing the most valuable type-strain genomes for metagenomic binning, comparative biology and taxonomic classification.</title>
        <authorList>
            <person name="Goeker M."/>
        </authorList>
    </citation>
    <scope>NUCLEOTIDE SEQUENCE [LARGE SCALE GENOMIC DNA]</scope>
    <source>
        <strain evidence="12 13">DSM 2461</strain>
    </source>
</reference>
<feature type="domain" description="Peptidase S54 rhomboid" evidence="11">
    <location>
        <begin position="52"/>
        <end position="180"/>
    </location>
</feature>
<dbReference type="InterPro" id="IPR035952">
    <property type="entry name" value="Rhomboid-like_sf"/>
</dbReference>
<evidence type="ECO:0000313" key="13">
    <source>
        <dbReference type="Proteomes" id="UP000587760"/>
    </source>
</evidence>
<dbReference type="PANTHER" id="PTHR43066">
    <property type="entry name" value="RHOMBOID-RELATED PROTEIN"/>
    <property type="match status" value="1"/>
</dbReference>
<dbReference type="GO" id="GO:0016020">
    <property type="term" value="C:membrane"/>
    <property type="evidence" value="ECO:0007669"/>
    <property type="project" value="UniProtKB-SubCell"/>
</dbReference>
<feature type="transmembrane region" description="Helical" evidence="9">
    <location>
        <begin position="55"/>
        <end position="79"/>
    </location>
</feature>
<dbReference type="AlphaFoldDB" id="A0A841RCF7"/>
<name>A0A841RCF7_9SPIO</name>
<feature type="transmembrane region" description="Helical" evidence="9">
    <location>
        <begin position="140"/>
        <end position="160"/>
    </location>
</feature>
<keyword evidence="7 9" id="KW-0472">Membrane</keyword>
<dbReference type="RefSeq" id="WP_184747871.1">
    <property type="nucleotide sequence ID" value="NZ_JACHGJ010000007.1"/>
</dbReference>
<evidence type="ECO:0000256" key="5">
    <source>
        <dbReference type="ARBA" id="ARBA00022801"/>
    </source>
</evidence>
<comment type="similarity">
    <text evidence="2">Belongs to the peptidase S54 family.</text>
</comment>
<evidence type="ECO:0000313" key="12">
    <source>
        <dbReference type="EMBL" id="MBB6481633.1"/>
    </source>
</evidence>
<proteinExistence type="inferred from homology"/>
<comment type="subcellular location">
    <subcellularLocation>
        <location evidence="1">Membrane</location>
        <topology evidence="1">Multi-pass membrane protein</topology>
    </subcellularLocation>
</comment>
<evidence type="ECO:0000256" key="2">
    <source>
        <dbReference type="ARBA" id="ARBA00009045"/>
    </source>
</evidence>
<dbReference type="SUPFAM" id="SSF144091">
    <property type="entry name" value="Rhomboid-like"/>
    <property type="match status" value="1"/>
</dbReference>
<feature type="region of interest" description="Disordered" evidence="8">
    <location>
        <begin position="191"/>
        <end position="212"/>
    </location>
</feature>
<sequence>MKLKYNAPVTLTFALICTAVVAADQYLVPGLIDGLFTAEGSTTFRYDNIPAYTRVFSYTFGHIGWDHLLSNLTLILLLGPILEERFGSRSLVFMMFITSVINGLINAFFFPTELVGSSGLVFMMIVLSSFTNIRKGEIPLTFLVIISLYMAREIFAAFKYDDISQISHIIGGTCGSFFGLFRQVLKDHQSKAAAKAPQPGGGTASTQQTIVM</sequence>
<evidence type="ECO:0000256" key="3">
    <source>
        <dbReference type="ARBA" id="ARBA00022670"/>
    </source>
</evidence>
<evidence type="ECO:0000256" key="9">
    <source>
        <dbReference type="SAM" id="Phobius"/>
    </source>
</evidence>
<keyword evidence="13" id="KW-1185">Reference proteome</keyword>